<proteinExistence type="predicted"/>
<organism evidence="3 4">
    <name type="scientific">Roseofilum reptotaenium AO1-A</name>
    <dbReference type="NCBI Taxonomy" id="1925591"/>
    <lineage>
        <taxon>Bacteria</taxon>
        <taxon>Bacillati</taxon>
        <taxon>Cyanobacteriota</taxon>
        <taxon>Cyanophyceae</taxon>
        <taxon>Desertifilales</taxon>
        <taxon>Desertifilaceae</taxon>
        <taxon>Roseofilum</taxon>
    </lineage>
</organism>
<evidence type="ECO:0000313" key="4">
    <source>
        <dbReference type="Proteomes" id="UP000183940"/>
    </source>
</evidence>
<keyword evidence="1" id="KW-0175">Coiled coil</keyword>
<dbReference type="STRING" id="1925591.BI308_14980"/>
<dbReference type="Proteomes" id="UP000183940">
    <property type="component" value="Unassembled WGS sequence"/>
</dbReference>
<evidence type="ECO:0000256" key="2">
    <source>
        <dbReference type="SAM" id="Phobius"/>
    </source>
</evidence>
<comment type="caution">
    <text evidence="3">The sequence shown here is derived from an EMBL/GenBank/DDBJ whole genome shotgun (WGS) entry which is preliminary data.</text>
</comment>
<keyword evidence="2" id="KW-1133">Transmembrane helix</keyword>
<feature type="transmembrane region" description="Helical" evidence="2">
    <location>
        <begin position="16"/>
        <end position="38"/>
    </location>
</feature>
<reference evidence="3" key="1">
    <citation type="submission" date="2016-10" db="EMBL/GenBank/DDBJ databases">
        <title>CRISPR-Cas defence system in Roseofilum reptotaenium: evidence of a bacteriophage-cyanobacterium arms race in the coral black band disease.</title>
        <authorList>
            <person name="Buerger P."/>
            <person name="Wood-Charlson E.M."/>
            <person name="Weynberg K.D."/>
            <person name="Willis B."/>
            <person name="Van Oppen M.J."/>
        </authorList>
    </citation>
    <scope>NUCLEOTIDE SEQUENCE [LARGE SCALE GENOMIC DNA]</scope>
    <source>
        <strain evidence="3">AO1-A</strain>
    </source>
</reference>
<evidence type="ECO:0000313" key="3">
    <source>
        <dbReference type="EMBL" id="OJJ24736.1"/>
    </source>
</evidence>
<evidence type="ECO:0000256" key="1">
    <source>
        <dbReference type="SAM" id="Coils"/>
    </source>
</evidence>
<keyword evidence="2" id="KW-0812">Transmembrane</keyword>
<keyword evidence="4" id="KW-1185">Reference proteome</keyword>
<keyword evidence="2" id="KW-0472">Membrane</keyword>
<protein>
    <submittedName>
        <fullName evidence="3">Uncharacterized protein</fullName>
    </submittedName>
</protein>
<gene>
    <name evidence="3" type="ORF">BI308_14980</name>
</gene>
<dbReference type="EMBL" id="MLAW01000026">
    <property type="protein sequence ID" value="OJJ24736.1"/>
    <property type="molecule type" value="Genomic_DNA"/>
</dbReference>
<accession>A0A1L9QQ32</accession>
<sequence>MIEYFFLANLAGTLNLAFSAFIGGIIGATATLIVFLLLSKKYDQEFKNIHSNTAKLKKLENKVFSLRNKNLDLVKQIARLQEEEKKLQAQVEGLQNALLIPESEEKKITTEIHKKVQGKPIKKIGLYKYILEGLEKNINFYNPQNHETFEKYLQSLQKPAEQLWESYRSDRVKVNYSDPSTQAAYLIRYYPHYVQMTYEILQQCSKTFAFGKKINACFFGAGPCPEVAGLAQFLTKYYPQTKEIFVHVYDIASDQWALSRAITKDFVLPNLWKGQFSGNAHHLDLCSANSFESVSEAIENSHLFVFQNCLNEIWNISTTKENIKFLLECAPLNSFIVIGDLRYAQNRYILEDIAEFVQRTNDYQIIMLDELDIPSSLRIPQMVTENLLTSVGGLVPRSHIKFMFLVIGKF</sequence>
<name>A0A1L9QQ32_9CYAN</name>
<feature type="coiled-coil region" evidence="1">
    <location>
        <begin position="56"/>
        <end position="97"/>
    </location>
</feature>
<dbReference type="AlphaFoldDB" id="A0A1L9QQ32"/>